<evidence type="ECO:0000313" key="1">
    <source>
        <dbReference type="EMBL" id="WVZ82874.1"/>
    </source>
</evidence>
<dbReference type="AlphaFoldDB" id="A0AAQ3TZD4"/>
<dbReference type="Proteomes" id="UP001341281">
    <property type="component" value="Chromosome 06"/>
</dbReference>
<dbReference type="EMBL" id="CP144750">
    <property type="protein sequence ID" value="WVZ82874.1"/>
    <property type="molecule type" value="Genomic_DNA"/>
</dbReference>
<evidence type="ECO:0000313" key="2">
    <source>
        <dbReference type="Proteomes" id="UP001341281"/>
    </source>
</evidence>
<keyword evidence="2" id="KW-1185">Reference proteome</keyword>
<protein>
    <submittedName>
        <fullName evidence="1">Uncharacterized protein</fullName>
    </submittedName>
</protein>
<proteinExistence type="predicted"/>
<sequence length="70" mass="8222">MPISDAFAQIERQPNICDVVHIKYFDEEPLYWTLPLAFRIMDSTYALIRGLRLKVIVDDLHKIKLVCVMD</sequence>
<organism evidence="1 2">
    <name type="scientific">Paspalum notatum var. saurae</name>
    <dbReference type="NCBI Taxonomy" id="547442"/>
    <lineage>
        <taxon>Eukaryota</taxon>
        <taxon>Viridiplantae</taxon>
        <taxon>Streptophyta</taxon>
        <taxon>Embryophyta</taxon>
        <taxon>Tracheophyta</taxon>
        <taxon>Spermatophyta</taxon>
        <taxon>Magnoliopsida</taxon>
        <taxon>Liliopsida</taxon>
        <taxon>Poales</taxon>
        <taxon>Poaceae</taxon>
        <taxon>PACMAD clade</taxon>
        <taxon>Panicoideae</taxon>
        <taxon>Andropogonodae</taxon>
        <taxon>Paspaleae</taxon>
        <taxon>Paspalinae</taxon>
        <taxon>Paspalum</taxon>
    </lineage>
</organism>
<reference evidence="1 2" key="1">
    <citation type="submission" date="2024-02" db="EMBL/GenBank/DDBJ databases">
        <title>High-quality chromosome-scale genome assembly of Pensacola bahiagrass (Paspalum notatum Flugge var. saurae).</title>
        <authorList>
            <person name="Vega J.M."/>
            <person name="Podio M."/>
            <person name="Orjuela J."/>
            <person name="Siena L.A."/>
            <person name="Pessino S.C."/>
            <person name="Combes M.C."/>
            <person name="Mariac C."/>
            <person name="Albertini E."/>
            <person name="Pupilli F."/>
            <person name="Ortiz J.P.A."/>
            <person name="Leblanc O."/>
        </authorList>
    </citation>
    <scope>NUCLEOTIDE SEQUENCE [LARGE SCALE GENOMIC DNA]</scope>
    <source>
        <strain evidence="1">R1</strain>
        <tissue evidence="1">Leaf</tissue>
    </source>
</reference>
<name>A0AAQ3TZD4_PASNO</name>
<accession>A0AAQ3TZD4</accession>
<gene>
    <name evidence="1" type="ORF">U9M48_030083</name>
</gene>